<proteinExistence type="inferred from homology"/>
<keyword evidence="3" id="KW-0560">Oxidoreductase</keyword>
<feature type="chain" id="PRO_5005802337" evidence="6">
    <location>
        <begin position="30"/>
        <end position="248"/>
    </location>
</feature>
<dbReference type="InterPro" id="IPR012336">
    <property type="entry name" value="Thioredoxin-like_fold"/>
</dbReference>
<protein>
    <submittedName>
        <fullName evidence="8">DSBA oxidoreductase</fullName>
    </submittedName>
</protein>
<feature type="signal peptide" evidence="6">
    <location>
        <begin position="1"/>
        <end position="29"/>
    </location>
</feature>
<comment type="similarity">
    <text evidence="1">Belongs to the thioredoxin family. DsbA subfamily.</text>
</comment>
<evidence type="ECO:0000256" key="6">
    <source>
        <dbReference type="SAM" id="SignalP"/>
    </source>
</evidence>
<dbReference type="PANTHER" id="PTHR13887:SF14">
    <property type="entry name" value="DISULFIDE BOND FORMATION PROTEIN D"/>
    <property type="match status" value="1"/>
</dbReference>
<accession>A0A0M4T8Q4</accession>
<dbReference type="PANTHER" id="PTHR13887">
    <property type="entry name" value="GLUTATHIONE S-TRANSFERASE KAPPA"/>
    <property type="match status" value="1"/>
</dbReference>
<evidence type="ECO:0000256" key="3">
    <source>
        <dbReference type="ARBA" id="ARBA00023002"/>
    </source>
</evidence>
<dbReference type="PROSITE" id="PS51352">
    <property type="entry name" value="THIOREDOXIN_2"/>
    <property type="match status" value="1"/>
</dbReference>
<evidence type="ECO:0000256" key="2">
    <source>
        <dbReference type="ARBA" id="ARBA00022729"/>
    </source>
</evidence>
<dbReference type="GO" id="GO:0016491">
    <property type="term" value="F:oxidoreductase activity"/>
    <property type="evidence" value="ECO:0007669"/>
    <property type="project" value="UniProtKB-KW"/>
</dbReference>
<dbReference type="AlphaFoldDB" id="A0A0M4T8Q4"/>
<dbReference type="OrthoDB" id="117402at2"/>
<dbReference type="RefSeq" id="WP_062297775.1">
    <property type="nucleotide sequence ID" value="NZ_CP012036.1"/>
</dbReference>
<dbReference type="Pfam" id="PF13462">
    <property type="entry name" value="Thioredoxin_4"/>
    <property type="match status" value="1"/>
</dbReference>
<organism evidence="8 9">
    <name type="scientific">Nostoc piscinale CENA21</name>
    <dbReference type="NCBI Taxonomy" id="224013"/>
    <lineage>
        <taxon>Bacteria</taxon>
        <taxon>Bacillati</taxon>
        <taxon>Cyanobacteriota</taxon>
        <taxon>Cyanophyceae</taxon>
        <taxon>Nostocales</taxon>
        <taxon>Nostocaceae</taxon>
        <taxon>Nostoc</taxon>
    </lineage>
</organism>
<dbReference type="EMBL" id="CP012036">
    <property type="protein sequence ID" value="ALF56041.1"/>
    <property type="molecule type" value="Genomic_DNA"/>
</dbReference>
<evidence type="ECO:0000256" key="4">
    <source>
        <dbReference type="ARBA" id="ARBA00023157"/>
    </source>
</evidence>
<dbReference type="InterPro" id="IPR036249">
    <property type="entry name" value="Thioredoxin-like_sf"/>
</dbReference>
<evidence type="ECO:0000313" key="9">
    <source>
        <dbReference type="Proteomes" id="UP000062645"/>
    </source>
</evidence>
<dbReference type="STRING" id="224013.ACX27_29440"/>
<dbReference type="KEGG" id="npz:ACX27_29440"/>
<evidence type="ECO:0000256" key="5">
    <source>
        <dbReference type="ARBA" id="ARBA00023284"/>
    </source>
</evidence>
<dbReference type="Gene3D" id="3.40.30.10">
    <property type="entry name" value="Glutaredoxin"/>
    <property type="match status" value="1"/>
</dbReference>
<reference evidence="8 9" key="2">
    <citation type="journal article" date="2016" name="Genome Announc.">
        <title>Draft Genome Sequence of the N2-Fixing Cyanobacterium Nostoc piscinale CENA21, Isolated from the Brazilian Amazon Floodplain.</title>
        <authorList>
            <person name="Leao T."/>
            <person name="Guimaraes P.I."/>
            <person name="de Melo A.G."/>
            <person name="Ramos R.T."/>
            <person name="Leao P.N."/>
            <person name="Silva A."/>
            <person name="Fiore M.F."/>
            <person name="Schneider M.P."/>
        </authorList>
    </citation>
    <scope>NUCLEOTIDE SEQUENCE [LARGE SCALE GENOMIC DNA]</scope>
    <source>
        <strain evidence="8 9">CENA21</strain>
    </source>
</reference>
<evidence type="ECO:0000259" key="7">
    <source>
        <dbReference type="PROSITE" id="PS51352"/>
    </source>
</evidence>
<keyword evidence="9" id="KW-1185">Reference proteome</keyword>
<evidence type="ECO:0000313" key="8">
    <source>
        <dbReference type="EMBL" id="ALF56041.1"/>
    </source>
</evidence>
<evidence type="ECO:0000256" key="1">
    <source>
        <dbReference type="ARBA" id="ARBA00005791"/>
    </source>
</evidence>
<dbReference type="SUPFAM" id="SSF52833">
    <property type="entry name" value="Thioredoxin-like"/>
    <property type="match status" value="1"/>
</dbReference>
<sequence>MRQLFQYLRTWVIVCLLCLVLGWTLPAQAATDIDSKLEKQVLEIIRNNPQFVLNSLQEYQLAKQEKLQKVQQAFLDDLKSNPANIIGESPTTGATKSKTVLVEFSDFQCPYCAEVHKTLKSVVDKHKDELTLVYKNFPLTGVHPEAFPAAQAAWAAKQQGKFWEYHDALFENQKQLGETLYVDIAKKLNLNLVKFESDRKLAKTAIEKDLKQANDLGIAGTPFLVINTDKYTGAVQAADIEARLGSAS</sequence>
<reference evidence="9" key="1">
    <citation type="submission" date="2015-07" db="EMBL/GenBank/DDBJ databases">
        <title>Genome Of Nitrogen-Fixing Cyanobacterium Nostoc piscinale CENA21 From Solimoes/Amazon River Floodplain Sediments And Comparative Genomics To Uncover Biosynthetic Natural Products Potential.</title>
        <authorList>
            <person name="Leao T.F."/>
            <person name="Leao P.N."/>
            <person name="Guimaraes P.I."/>
            <person name="de Melo A.G.C."/>
            <person name="Ramos R.T.J."/>
            <person name="Silva A."/>
            <person name="Fiore M.F."/>
            <person name="Schneider M.P.C."/>
        </authorList>
    </citation>
    <scope>NUCLEOTIDE SEQUENCE [LARGE SCALE GENOMIC DNA]</scope>
    <source>
        <strain evidence="9">CENA21</strain>
    </source>
</reference>
<keyword evidence="5" id="KW-0676">Redox-active center</keyword>
<gene>
    <name evidence="8" type="ORF">ACX27_29440</name>
</gene>
<keyword evidence="2 6" id="KW-0732">Signal</keyword>
<dbReference type="InterPro" id="IPR013766">
    <property type="entry name" value="Thioredoxin_domain"/>
</dbReference>
<feature type="domain" description="Thioredoxin" evidence="7">
    <location>
        <begin position="19"/>
        <end position="248"/>
    </location>
</feature>
<name>A0A0M4T8Q4_9NOSO</name>
<dbReference type="Proteomes" id="UP000062645">
    <property type="component" value="Chromosome"/>
</dbReference>
<dbReference type="PATRIC" id="fig|224013.5.peg.7037"/>
<keyword evidence="4" id="KW-1015">Disulfide bond</keyword>